<dbReference type="SUPFAM" id="SSF52540">
    <property type="entry name" value="P-loop containing nucleoside triphosphate hydrolases"/>
    <property type="match status" value="1"/>
</dbReference>
<evidence type="ECO:0000313" key="5">
    <source>
        <dbReference type="EnsemblPlants" id="TraesCS3B02G467000.1.cds1"/>
    </source>
</evidence>
<dbReference type="InterPro" id="IPR027417">
    <property type="entry name" value="P-loop_NTPase"/>
</dbReference>
<protein>
    <recommendedName>
        <fullName evidence="3">Sulfotransferase</fullName>
        <ecNumber evidence="3">2.8.2.-</ecNumber>
    </recommendedName>
</protein>
<evidence type="ECO:0000313" key="6">
    <source>
        <dbReference type="Proteomes" id="UP000019116"/>
    </source>
</evidence>
<dbReference type="Gramene" id="TraesSYM3B03G01760360.1">
    <property type="protein sequence ID" value="TraesSYM3B03G01760360.1.CDS1"/>
    <property type="gene ID" value="TraesSYM3B03G01760360"/>
</dbReference>
<dbReference type="InterPro" id="IPR000863">
    <property type="entry name" value="Sulfotransferase_dom"/>
</dbReference>
<dbReference type="SMR" id="A0A077RZ91"/>
<dbReference type="Gramene" id="TraesARI3B03G01766890.1">
    <property type="protein sequence ID" value="TraesARI3B03G01766890.1.CDS1"/>
    <property type="gene ID" value="TraesARI3B03G01766890"/>
</dbReference>
<proteinExistence type="inferred from homology"/>
<reference evidence="5" key="1">
    <citation type="submission" date="2018-08" db="EMBL/GenBank/DDBJ databases">
        <authorList>
            <person name="Rossello M."/>
        </authorList>
    </citation>
    <scope>NUCLEOTIDE SEQUENCE [LARGE SCALE GENOMIC DNA]</scope>
    <source>
        <strain evidence="5">cv. Chinese Spring</strain>
    </source>
</reference>
<evidence type="ECO:0000256" key="1">
    <source>
        <dbReference type="ARBA" id="ARBA00005771"/>
    </source>
</evidence>
<dbReference type="AlphaFoldDB" id="A0A077RZ91"/>
<dbReference type="Gene3D" id="3.40.50.300">
    <property type="entry name" value="P-loop containing nucleotide triphosphate hydrolases"/>
    <property type="match status" value="1"/>
</dbReference>
<dbReference type="Gramene" id="TraesCS3B03G1149000.1">
    <property type="protein sequence ID" value="TraesCS3B03G1149000.1.CDS1"/>
    <property type="gene ID" value="TraesCS3B03G1149000"/>
</dbReference>
<dbReference type="GO" id="GO:0008146">
    <property type="term" value="F:sulfotransferase activity"/>
    <property type="evidence" value="ECO:0000318"/>
    <property type="project" value="GO_Central"/>
</dbReference>
<dbReference type="GO" id="GO:0051923">
    <property type="term" value="P:sulfation"/>
    <property type="evidence" value="ECO:0000318"/>
    <property type="project" value="GO_Central"/>
</dbReference>
<evidence type="ECO:0000256" key="3">
    <source>
        <dbReference type="RuleBase" id="RU361155"/>
    </source>
</evidence>
<comment type="similarity">
    <text evidence="1 3">Belongs to the sulfotransferase 1 family.</text>
</comment>
<dbReference type="Gramene" id="TraesCLE_scaffold_004641_01G000200.1">
    <property type="protein sequence ID" value="TraesCLE_scaffold_004641_01G000200.1"/>
    <property type="gene ID" value="TraesCLE_scaffold_004641_01G000200"/>
</dbReference>
<dbReference type="OrthoDB" id="205623at2759"/>
<dbReference type="HOGENOM" id="CLU_027239_6_0_1"/>
<dbReference type="EC" id="2.8.2.-" evidence="3"/>
<dbReference type="PANTHER" id="PTHR11783">
    <property type="entry name" value="SULFOTRANSFERASE SULT"/>
    <property type="match status" value="1"/>
</dbReference>
<dbReference type="Proteomes" id="UP000019116">
    <property type="component" value="Chromosome 3B"/>
</dbReference>
<evidence type="ECO:0000256" key="2">
    <source>
        <dbReference type="ARBA" id="ARBA00022679"/>
    </source>
</evidence>
<dbReference type="STRING" id="4565.A0A077RZ91"/>
<evidence type="ECO:0000259" key="4">
    <source>
        <dbReference type="Pfam" id="PF00685"/>
    </source>
</evidence>
<dbReference type="Pfam" id="PF00685">
    <property type="entry name" value="Sulfotransfer_1"/>
    <property type="match status" value="1"/>
</dbReference>
<dbReference type="Gramene" id="TraesCAD_scaffold_003336_01G000200.1">
    <property type="protein sequence ID" value="TraesCAD_scaffold_003336_01G000200.1"/>
    <property type="gene ID" value="TraesCAD_scaffold_003336_01G000200"/>
</dbReference>
<name>A0A077RZ91_WHEAT</name>
<dbReference type="Gramene" id="TraesKAR3B01G0474120.1">
    <property type="protein sequence ID" value="cds.TraesKAR3B01G0474120.1"/>
    <property type="gene ID" value="TraesKAR3B01G0474120"/>
</dbReference>
<dbReference type="Gramene" id="TraesROB_scaffold_002626_01G000200.1">
    <property type="protein sequence ID" value="TraesROB_scaffold_002626_01G000200.1"/>
    <property type="gene ID" value="TraesROB_scaffold_002626_01G000200"/>
</dbReference>
<dbReference type="Gramene" id="TraesNOR3B03G01761300.1">
    <property type="protein sequence ID" value="TraesNOR3B03G01761300.1.CDS1"/>
    <property type="gene ID" value="TraesNOR3B03G01761300"/>
</dbReference>
<organism evidence="5">
    <name type="scientific">Triticum aestivum</name>
    <name type="common">Wheat</name>
    <dbReference type="NCBI Taxonomy" id="4565"/>
    <lineage>
        <taxon>Eukaryota</taxon>
        <taxon>Viridiplantae</taxon>
        <taxon>Streptophyta</taxon>
        <taxon>Embryophyta</taxon>
        <taxon>Tracheophyta</taxon>
        <taxon>Spermatophyta</taxon>
        <taxon>Magnoliopsida</taxon>
        <taxon>Liliopsida</taxon>
        <taxon>Poales</taxon>
        <taxon>Poaceae</taxon>
        <taxon>BOP clade</taxon>
        <taxon>Pooideae</taxon>
        <taxon>Triticodae</taxon>
        <taxon>Triticeae</taxon>
        <taxon>Triticinae</taxon>
        <taxon>Triticum</taxon>
    </lineage>
</organism>
<dbReference type="GO" id="GO:0005737">
    <property type="term" value="C:cytoplasm"/>
    <property type="evidence" value="ECO:0000318"/>
    <property type="project" value="GO_Central"/>
</dbReference>
<reference evidence="5" key="2">
    <citation type="submission" date="2018-10" db="UniProtKB">
        <authorList>
            <consortium name="EnsemblPlants"/>
        </authorList>
    </citation>
    <scope>IDENTIFICATION</scope>
</reference>
<accession>A0A077RZ91</accession>
<dbReference type="Gramene" id="TraesCS3B02G467000.1">
    <property type="protein sequence ID" value="TraesCS3B02G467000.1.cds1"/>
    <property type="gene ID" value="TraesCS3B02G467000"/>
</dbReference>
<keyword evidence="6" id="KW-1185">Reference proteome</keyword>
<dbReference type="EnsemblPlants" id="TraesCS3B02G467000.1">
    <property type="protein sequence ID" value="TraesCS3B02G467000.1.cds1"/>
    <property type="gene ID" value="TraesCS3B02G467000"/>
</dbReference>
<sequence>MPYRQLHPLAGLEKLASPRLLTTHMSITLLPPSVSNLGCRVVYLCHNPNDVFVSLWHFTNKVGVDYTIPMDKAFELFSDGLSPYGPIWEHNLGLWKKSIVGSDNVRFLKYDKMMAELVKHVNMLAKFLCVPFTKEEVSRRVVEDVMHRCSFDKLKSLPINSLGAIDRIGGLPMEKFAYFRTGKVGDWTNHLTEEMANKLDSIVEEKLRGHGLTF</sequence>
<feature type="domain" description="Sulfotransferase" evidence="4">
    <location>
        <begin position="12"/>
        <end position="209"/>
    </location>
</feature>
<dbReference type="OMA" id="THMSITL"/>
<dbReference type="Gramene" id="TraesJUL3B03G01751550.1">
    <property type="protein sequence ID" value="TraesJUL3B03G01751550.1.CDS1"/>
    <property type="gene ID" value="TraesJUL3B03G01751550"/>
</dbReference>
<keyword evidence="2 3" id="KW-0808">Transferase</keyword>